<protein>
    <submittedName>
        <fullName evidence="2">Uncharacterized protein</fullName>
    </submittedName>
</protein>
<evidence type="ECO:0000256" key="1">
    <source>
        <dbReference type="SAM" id="MobiDB-lite"/>
    </source>
</evidence>
<organism evidence="2">
    <name type="scientific">Cucumis melo</name>
    <name type="common">Muskmelon</name>
    <dbReference type="NCBI Taxonomy" id="3656"/>
    <lineage>
        <taxon>Eukaryota</taxon>
        <taxon>Viridiplantae</taxon>
        <taxon>Streptophyta</taxon>
        <taxon>Embryophyta</taxon>
        <taxon>Tracheophyta</taxon>
        <taxon>Spermatophyta</taxon>
        <taxon>Magnoliopsida</taxon>
        <taxon>eudicotyledons</taxon>
        <taxon>Gunneridae</taxon>
        <taxon>Pentapetalae</taxon>
        <taxon>rosids</taxon>
        <taxon>fabids</taxon>
        <taxon>Cucurbitales</taxon>
        <taxon>Cucurbitaceae</taxon>
        <taxon>Benincaseae</taxon>
        <taxon>Cucumis</taxon>
    </lineage>
</organism>
<accession>A0A9I9EA50</accession>
<name>A0A9I9EA50_CUCME</name>
<dbReference type="AlphaFoldDB" id="A0A9I9EA50"/>
<dbReference type="EnsemblPlants" id="MELO3C030945.2.1">
    <property type="protein sequence ID" value="MELO3C030945.2.1"/>
    <property type="gene ID" value="MELO3C030945.2"/>
</dbReference>
<reference evidence="2" key="1">
    <citation type="submission" date="2023-03" db="UniProtKB">
        <authorList>
            <consortium name="EnsemblPlants"/>
        </authorList>
    </citation>
    <scope>IDENTIFICATION</scope>
</reference>
<feature type="region of interest" description="Disordered" evidence="1">
    <location>
        <begin position="47"/>
        <end position="80"/>
    </location>
</feature>
<dbReference type="Gramene" id="MELO3C030945.2.1">
    <property type="protein sequence ID" value="MELO3C030945.2.1"/>
    <property type="gene ID" value="MELO3C030945.2"/>
</dbReference>
<proteinExistence type="predicted"/>
<evidence type="ECO:0000313" key="2">
    <source>
        <dbReference type="EnsemblPlants" id="MELO3C030945.2.1"/>
    </source>
</evidence>
<feature type="compositionally biased region" description="Polar residues" evidence="1">
    <location>
        <begin position="47"/>
        <end position="69"/>
    </location>
</feature>
<sequence length="106" mass="12293">MEEELLDRHTNAPFGQHNYIKILQKRAPHIRPIPKEMIEVFFYLPTNSTTKRPNKGGSSPNKPINNVHTTKQDFPNKESNFLRNLNPLDHIKNILPNGRGIQQQTK</sequence>